<proteinExistence type="predicted"/>
<feature type="compositionally biased region" description="Low complexity" evidence="1">
    <location>
        <begin position="518"/>
        <end position="531"/>
    </location>
</feature>
<dbReference type="Proteomes" id="UP000517547">
    <property type="component" value="Unassembled WGS sequence"/>
</dbReference>
<sequence>MTTDSFPYEFAEALELRDTPNDRERALNISSTDRDWLRNVFLPNQQARQALDDPMTVEKFTVEATGIVPVDLAGVFLMNPGTDDCSYLYSPGLGLEHFDTRSEATQSLLSRLNSETQRDELLRFVALETRSRIRFDGNVRVKAEPIEGAVFLDRRRSVDQQQRQNLQTLNEQLLKLPTLAALLNKMLNDELGRRFAGVNLASVNMTCYRSDTPDQGNAPQRRPVGVHSLADALLAHYLAQAWPADQTREFSAPGYNAVPADTAQWERAITDISGSLKLRLHSELESYWNTVLDSGHSRRQLFSDVMGTCWRTELLKQLQWENISPRTHHWLAALYPYTPARLRHTRIKSLGYNTSKPSQTALANAFVVSDESVNPGALFVYAYGRLTRLNDQDALDSSLLRELHDTGGTDELTETLSLSELDDLRQFPALATQQAAVDQPVFENRLDAIIAKQRDNIDYVLARYHRSNGQLALGAALDAALDIRTMISRKLQSLDTRERWSTRLDRSSDKPEPPPAKPTDAQATTQDTAQAHGHTLETLKKRLGGELAKRPDLLTFAQNALHEALIDTRRGNLVPATLYINQYPSASAEQQGLALSTSISLAEHLLERSVGLAPPLADRVDTGLFSRDPDGRWSRIDNLDIPTANPLVDAALQDFLPRLLRRQRTFYSQNTPLLREALSSALRYEARQRVLAGTLDDSARELLEVLLDSPDSPRRKGLRGFIPDAFELTLKTAGPSLPRKLFNCFLITERGGLDPVNSGRALLWTPAGGLEAFASLPRAEVELNRRLHTPVQSLSLLENLVAAPPPAPLWANNQHNGMSIGFARIRNDFLTDLTDSVADKALGDLAEAASSPLPAAILQGHFQSCLLRHASLAYLEKALDATRHTRLHSALPAWLASAPASQQLALAELLDRHRQQVDAPLDYHHDIPDIRHFARTKIASLLSRDYPAARLDPDDLYLSLPDLDAPGSYTLTDYALRHFDEIDGATATLTSANPLPAGLTVAHLNALVREAGIGTHYAALLDSHLSHGEKGVPERRELFSLHLVWQGLEHALRQYLQHSLSAEAHGFIRHLLGMPDGVARLPLAGNDIVVYPLALLRQAWTSADRALGLYLIGRSDNRGPLVLFSPYGEQPAFREYGNETQLMSELGRPGPLRQLVLGRLASGVRQFYGEQVFSRQTVSAVWNAFKGNFLHRLYHDMTALLKDQLGLQDSRGHQSAWSTVVHLLGNQLHQDARFMLGRLRMPWLIWQTLPRFKEAADKAWQGHWTVALEEFTRALAQLALAREAPTASALVELPKPAQEPVPAAAPVESPFPRWPGWADIPLTREQQDRVLGYEARDIALNDLEHDTVPGIHTDPGTRRQYAAVGGRVFQVRNEDRRWRIVSDQEPGPWLRKDQQGQWELDLKGRLLGGGDGGRLVDRINTRQTVGREIKVLATGMKAIRLLYPDKARQIRQAHALAVTYLRNARQRLQSLAASTRLDSQRQIYLQEFFGLKTISRGLNQRIGRMLDKLLMELLSPARSPDLSELYVLGAARTPERMCAAFVVTCDHTRKIYLNELFFEPGLEVYEPIRPRTFNSVLHNMATILLHEFSHIVFNTVDIAYLDAFRPFYDLIDTTTIDGRERQDTLRELQETALSSRTPSQQLFRVEDEITGTWHDIEDEPYKRVLALTRSPDLHHARRKFQEDDARRIDVILANADSVALFISYLGRPTEFYPIFSGTPRQEQGSTQASSI</sequence>
<comment type="caution">
    <text evidence="3">The sequence shown here is derived from an EMBL/GenBank/DDBJ whole genome shotgun (WGS) entry which is preliminary data.</text>
</comment>
<feature type="compositionally biased region" description="Basic and acidic residues" evidence="1">
    <location>
        <begin position="498"/>
        <end position="512"/>
    </location>
</feature>
<dbReference type="InterPro" id="IPR024079">
    <property type="entry name" value="MetalloPept_cat_dom_sf"/>
</dbReference>
<dbReference type="GO" id="GO:0008237">
    <property type="term" value="F:metallopeptidase activity"/>
    <property type="evidence" value="ECO:0007669"/>
    <property type="project" value="InterPro"/>
</dbReference>
<organism evidence="3 4">
    <name type="scientific">Pseudomonas gingeri</name>
    <dbReference type="NCBI Taxonomy" id="117681"/>
    <lineage>
        <taxon>Bacteria</taxon>
        <taxon>Pseudomonadati</taxon>
        <taxon>Pseudomonadota</taxon>
        <taxon>Gammaproteobacteria</taxon>
        <taxon>Pseudomonadales</taxon>
        <taxon>Pseudomonadaceae</taxon>
        <taxon>Pseudomonas</taxon>
    </lineage>
</organism>
<accession>A0A7Y8CEX2</accession>
<evidence type="ECO:0000313" key="4">
    <source>
        <dbReference type="Proteomes" id="UP000517547"/>
    </source>
</evidence>
<dbReference type="Gene3D" id="3.40.390.10">
    <property type="entry name" value="Collagenase (Catalytic Domain)"/>
    <property type="match status" value="1"/>
</dbReference>
<protein>
    <recommendedName>
        <fullName evidence="2">Dermonecrotic toxin N-terminal domain-containing protein</fullName>
    </recommendedName>
</protein>
<dbReference type="EMBL" id="JACAQE010000007">
    <property type="protein sequence ID" value="NWC16243.1"/>
    <property type="molecule type" value="Genomic_DNA"/>
</dbReference>
<evidence type="ECO:0000313" key="3">
    <source>
        <dbReference type="EMBL" id="NWC16243.1"/>
    </source>
</evidence>
<dbReference type="InterPro" id="IPR046673">
    <property type="entry name" value="ToxA_N"/>
</dbReference>
<gene>
    <name evidence="3" type="ORF">HX845_21480</name>
</gene>
<name>A0A7Y8CEX2_9PSED</name>
<feature type="domain" description="Dermonecrotic toxin N-terminal" evidence="2">
    <location>
        <begin position="926"/>
        <end position="1147"/>
    </location>
</feature>
<dbReference type="Pfam" id="PF20178">
    <property type="entry name" value="ToxA_N"/>
    <property type="match status" value="1"/>
</dbReference>
<feature type="region of interest" description="Disordered" evidence="1">
    <location>
        <begin position="498"/>
        <end position="531"/>
    </location>
</feature>
<reference evidence="3 4" key="1">
    <citation type="submission" date="2020-04" db="EMBL/GenBank/DDBJ databases">
        <title>Molecular characterization of pseudomonads from Agaricus bisporus reveal novel blotch 2 pathogens in Western Europe.</title>
        <authorList>
            <person name="Taparia T."/>
            <person name="Krijger M."/>
            <person name="Haynes E."/>
            <person name="Elpinstone J.G."/>
            <person name="Noble R."/>
            <person name="Van Der Wolf J."/>
        </authorList>
    </citation>
    <scope>NUCLEOTIDE SEQUENCE [LARGE SCALE GENOMIC DNA]</scope>
    <source>
        <strain evidence="3 4">IPO3738</strain>
    </source>
</reference>
<dbReference type="RefSeq" id="WP_103032884.1">
    <property type="nucleotide sequence ID" value="NZ_JACAQE010000007.1"/>
</dbReference>
<evidence type="ECO:0000256" key="1">
    <source>
        <dbReference type="SAM" id="MobiDB-lite"/>
    </source>
</evidence>
<evidence type="ECO:0000259" key="2">
    <source>
        <dbReference type="Pfam" id="PF20178"/>
    </source>
</evidence>